<keyword evidence="5" id="KW-0720">Serine protease</keyword>
<keyword evidence="2 13" id="KW-0645">Protease</keyword>
<dbReference type="PIRSF" id="PIRSF001134">
    <property type="entry name" value="Streptogrisin"/>
    <property type="match status" value="1"/>
</dbReference>
<feature type="active site" description="Charge relay system" evidence="8">
    <location>
        <position position="271"/>
    </location>
</feature>
<dbReference type="Pfam" id="PF02839">
    <property type="entry name" value="CBM_5_12"/>
    <property type="match status" value="1"/>
</dbReference>
<evidence type="ECO:0000256" key="1">
    <source>
        <dbReference type="ARBA" id="ARBA00007664"/>
    </source>
</evidence>
<feature type="disulfide bond" evidence="9">
    <location>
        <begin position="346"/>
        <end position="373"/>
    </location>
</feature>
<evidence type="ECO:0000313" key="13">
    <source>
        <dbReference type="EMBL" id="GGZ91696.1"/>
    </source>
</evidence>
<keyword evidence="4" id="KW-0378">Hydrolase</keyword>
<dbReference type="GO" id="GO:0005975">
    <property type="term" value="P:carbohydrate metabolic process"/>
    <property type="evidence" value="ECO:0007669"/>
    <property type="project" value="InterPro"/>
</dbReference>
<dbReference type="InterPro" id="IPR043504">
    <property type="entry name" value="Peptidase_S1_PA_chymotrypsin"/>
</dbReference>
<dbReference type="CDD" id="cd21112">
    <property type="entry name" value="alphaLP-like"/>
    <property type="match status" value="1"/>
</dbReference>
<dbReference type="InterPro" id="IPR033116">
    <property type="entry name" value="TRYPSIN_SER"/>
</dbReference>
<dbReference type="GO" id="GO:0004252">
    <property type="term" value="F:serine-type endopeptidase activity"/>
    <property type="evidence" value="ECO:0007669"/>
    <property type="project" value="InterPro"/>
</dbReference>
<evidence type="ECO:0000256" key="4">
    <source>
        <dbReference type="ARBA" id="ARBA00022801"/>
    </source>
</evidence>
<evidence type="ECO:0000256" key="5">
    <source>
        <dbReference type="ARBA" id="ARBA00022825"/>
    </source>
</evidence>
<dbReference type="PROSITE" id="PS00134">
    <property type="entry name" value="TRYPSIN_HIS"/>
    <property type="match status" value="1"/>
</dbReference>
<dbReference type="InterPro" id="IPR003610">
    <property type="entry name" value="CBM5/12"/>
</dbReference>
<sequence>MVGTPAAAGRGTALAVLGALVLAAVPPAVAAAPPPAPGPAPSAAQTVGADRPSPEMLRALQRDLRLTADQAAARLINEAEAGARAGRLRNALGERFAGAWVRGTTSARLTVATTDARDVPAIRAQGAAAAVMKTSLAGLRAVKDRLDAAAARVRTTNTPLWYVDVPGNRVVVQAVDRAAGAAFVKAAGVDPGQVAVRVSAQRPRLLADIVGGDPYYINNSARCSVGFSVTRGDQEGFVTAGHCGAKGDSTTGPDNRTAQGTFQDSVFPGKDMAWVGVNSGWTATPYVEGEGGQRVQVEGSVEALEGASVCRSGSTTGWHCGTIEQRDTSVSYAEGTVDGLTRTTVCAEPGDSGGPFLAGSQAQGVTSGGSGDCTSGGTTFFQPVNDILSAYGLTLKTVSAPSSGAPADPGEGGADAWAAGRVYRAGATVTRAGVRYRCLQTHQAQTVWSPEGTPALWQRL</sequence>
<accession>A0A918RCH4</accession>
<comment type="caution">
    <text evidence="13">The sequence shown here is derived from an EMBL/GenBank/DDBJ whole genome shotgun (WGS) entry which is preliminary data.</text>
</comment>
<dbReference type="PROSITE" id="PS00135">
    <property type="entry name" value="TRYPSIN_SER"/>
    <property type="match status" value="1"/>
</dbReference>
<feature type="disulfide bond" evidence="9">
    <location>
        <begin position="223"/>
        <end position="243"/>
    </location>
</feature>
<feature type="region of interest" description="Disordered" evidence="10">
    <location>
        <begin position="31"/>
        <end position="52"/>
    </location>
</feature>
<dbReference type="Pfam" id="PF00089">
    <property type="entry name" value="Trypsin"/>
    <property type="match status" value="1"/>
</dbReference>
<dbReference type="InterPro" id="IPR035070">
    <property type="entry name" value="Streptogrisin_prodomain"/>
</dbReference>
<comment type="similarity">
    <text evidence="1">Belongs to the peptidase S1 family.</text>
</comment>
<dbReference type="RefSeq" id="WP_190058162.1">
    <property type="nucleotide sequence ID" value="NZ_BMWH01000012.1"/>
</dbReference>
<dbReference type="AlphaFoldDB" id="A0A918RCH4"/>
<evidence type="ECO:0000256" key="6">
    <source>
        <dbReference type="ARBA" id="ARBA00023145"/>
    </source>
</evidence>
<dbReference type="GO" id="GO:0006508">
    <property type="term" value="P:proteolysis"/>
    <property type="evidence" value="ECO:0007669"/>
    <property type="project" value="UniProtKB-KW"/>
</dbReference>
<dbReference type="PRINTS" id="PR00861">
    <property type="entry name" value="ALYTICPTASE"/>
</dbReference>
<dbReference type="SUPFAM" id="SSF51055">
    <property type="entry name" value="Carbohydrate binding domain"/>
    <property type="match status" value="1"/>
</dbReference>
<dbReference type="Gene3D" id="3.30.300.50">
    <property type="match status" value="2"/>
</dbReference>
<evidence type="ECO:0000256" key="10">
    <source>
        <dbReference type="SAM" id="MobiDB-lite"/>
    </source>
</evidence>
<feature type="disulfide bond" evidence="9">
    <location>
        <begin position="310"/>
        <end position="320"/>
    </location>
</feature>
<evidence type="ECO:0000256" key="11">
    <source>
        <dbReference type="SAM" id="SignalP"/>
    </source>
</evidence>
<keyword evidence="6" id="KW-0865">Zymogen</keyword>
<evidence type="ECO:0000313" key="14">
    <source>
        <dbReference type="Proteomes" id="UP000623010"/>
    </source>
</evidence>
<keyword evidence="14" id="KW-1185">Reference proteome</keyword>
<organism evidence="13 14">
    <name type="scientific">Streptomyces echinoruber</name>
    <dbReference type="NCBI Taxonomy" id="68898"/>
    <lineage>
        <taxon>Bacteria</taxon>
        <taxon>Bacillati</taxon>
        <taxon>Actinomycetota</taxon>
        <taxon>Actinomycetes</taxon>
        <taxon>Kitasatosporales</taxon>
        <taxon>Streptomycetaceae</taxon>
        <taxon>Streptomyces</taxon>
    </lineage>
</organism>
<dbReference type="InterPro" id="IPR001254">
    <property type="entry name" value="Trypsin_dom"/>
</dbReference>
<dbReference type="SMART" id="SM00495">
    <property type="entry name" value="ChtBD3"/>
    <property type="match status" value="1"/>
</dbReference>
<dbReference type="Gene3D" id="2.10.10.20">
    <property type="entry name" value="Carbohydrate-binding module superfamily 5/12"/>
    <property type="match status" value="1"/>
</dbReference>
<dbReference type="GO" id="GO:0005576">
    <property type="term" value="C:extracellular region"/>
    <property type="evidence" value="ECO:0007669"/>
    <property type="project" value="InterPro"/>
</dbReference>
<dbReference type="InterPro" id="IPR036573">
    <property type="entry name" value="CBM_sf_5/12"/>
</dbReference>
<keyword evidence="3 11" id="KW-0732">Signal</keyword>
<reference evidence="13" key="1">
    <citation type="journal article" date="2014" name="Int. J. Syst. Evol. Microbiol.">
        <title>Complete genome sequence of Corynebacterium casei LMG S-19264T (=DSM 44701T), isolated from a smear-ripened cheese.</title>
        <authorList>
            <consortium name="US DOE Joint Genome Institute (JGI-PGF)"/>
            <person name="Walter F."/>
            <person name="Albersmeier A."/>
            <person name="Kalinowski J."/>
            <person name="Ruckert C."/>
        </authorList>
    </citation>
    <scope>NUCLEOTIDE SEQUENCE</scope>
    <source>
        <strain evidence="13">JCM 5016</strain>
    </source>
</reference>
<dbReference type="Proteomes" id="UP000623010">
    <property type="component" value="Unassembled WGS sequence"/>
</dbReference>
<dbReference type="SUPFAM" id="SSF50494">
    <property type="entry name" value="Trypsin-like serine proteases"/>
    <property type="match status" value="1"/>
</dbReference>
<dbReference type="InterPro" id="IPR001316">
    <property type="entry name" value="Pept_S1A_streptogrisin"/>
</dbReference>
<dbReference type="Gene3D" id="2.40.10.10">
    <property type="entry name" value="Trypsin-like serine proteases"/>
    <property type="match status" value="2"/>
</dbReference>
<gene>
    <name evidence="13" type="ORF">GCM10010389_32730</name>
</gene>
<dbReference type="InterPro" id="IPR009003">
    <property type="entry name" value="Peptidase_S1_PA"/>
</dbReference>
<protein>
    <submittedName>
        <fullName evidence="13">Serine protease</fullName>
    </submittedName>
</protein>
<proteinExistence type="inferred from homology"/>
<name>A0A918RCH4_9ACTN</name>
<evidence type="ECO:0000256" key="7">
    <source>
        <dbReference type="ARBA" id="ARBA00023157"/>
    </source>
</evidence>
<dbReference type="InterPro" id="IPR004236">
    <property type="entry name" value="Pept_S1_alpha_lytic"/>
</dbReference>
<evidence type="ECO:0000256" key="2">
    <source>
        <dbReference type="ARBA" id="ARBA00022670"/>
    </source>
</evidence>
<evidence type="ECO:0000256" key="9">
    <source>
        <dbReference type="PIRSR" id="PIRSR001134-2"/>
    </source>
</evidence>
<feature type="signal peptide" evidence="11">
    <location>
        <begin position="1"/>
        <end position="30"/>
    </location>
</feature>
<dbReference type="Pfam" id="PF02983">
    <property type="entry name" value="Pro_Al_protease"/>
    <property type="match status" value="1"/>
</dbReference>
<feature type="domain" description="Chitin-binding type-3" evidence="12">
    <location>
        <begin position="414"/>
        <end position="460"/>
    </location>
</feature>
<feature type="active site" description="Charge relay system" evidence="8">
    <location>
        <position position="242"/>
    </location>
</feature>
<evidence type="ECO:0000256" key="8">
    <source>
        <dbReference type="PIRSR" id="PIRSR001134-1"/>
    </source>
</evidence>
<feature type="active site" description="Charge relay system" evidence="8">
    <location>
        <position position="352"/>
    </location>
</feature>
<feature type="chain" id="PRO_5039321460" evidence="11">
    <location>
        <begin position="31"/>
        <end position="460"/>
    </location>
</feature>
<dbReference type="GO" id="GO:0030246">
    <property type="term" value="F:carbohydrate binding"/>
    <property type="evidence" value="ECO:0007669"/>
    <property type="project" value="InterPro"/>
</dbReference>
<dbReference type="InterPro" id="IPR018114">
    <property type="entry name" value="TRYPSIN_HIS"/>
</dbReference>
<evidence type="ECO:0000259" key="12">
    <source>
        <dbReference type="SMART" id="SM00495"/>
    </source>
</evidence>
<dbReference type="CDD" id="cd12214">
    <property type="entry name" value="ChiA1_BD"/>
    <property type="match status" value="1"/>
</dbReference>
<dbReference type="GO" id="GO:0004553">
    <property type="term" value="F:hydrolase activity, hydrolyzing O-glycosyl compounds"/>
    <property type="evidence" value="ECO:0007669"/>
    <property type="project" value="InterPro"/>
</dbReference>
<reference evidence="13" key="2">
    <citation type="submission" date="2020-09" db="EMBL/GenBank/DDBJ databases">
        <authorList>
            <person name="Sun Q."/>
            <person name="Ohkuma M."/>
        </authorList>
    </citation>
    <scope>NUCLEOTIDE SEQUENCE</scope>
    <source>
        <strain evidence="13">JCM 5016</strain>
    </source>
</reference>
<dbReference type="EMBL" id="BMWH01000012">
    <property type="protein sequence ID" value="GGZ91696.1"/>
    <property type="molecule type" value="Genomic_DNA"/>
</dbReference>
<evidence type="ECO:0000256" key="3">
    <source>
        <dbReference type="ARBA" id="ARBA00022729"/>
    </source>
</evidence>
<keyword evidence="7 9" id="KW-1015">Disulfide bond</keyword>